<dbReference type="PIRSF" id="PIRSF000538">
    <property type="entry name" value="GlpK"/>
    <property type="match status" value="1"/>
</dbReference>
<dbReference type="InterPro" id="IPR018484">
    <property type="entry name" value="FGGY_N"/>
</dbReference>
<protein>
    <submittedName>
        <fullName evidence="6">Gluconokinase</fullName>
    </submittedName>
</protein>
<dbReference type="SUPFAM" id="SSF53067">
    <property type="entry name" value="Actin-like ATPase domain"/>
    <property type="match status" value="2"/>
</dbReference>
<dbReference type="Pfam" id="PF02782">
    <property type="entry name" value="FGGY_C"/>
    <property type="match status" value="1"/>
</dbReference>
<keyword evidence="7" id="KW-1185">Reference proteome</keyword>
<keyword evidence="3 6" id="KW-0418">Kinase</keyword>
<evidence type="ECO:0000313" key="6">
    <source>
        <dbReference type="EMBL" id="AGS35974.1"/>
    </source>
</evidence>
<evidence type="ECO:0000259" key="5">
    <source>
        <dbReference type="Pfam" id="PF02782"/>
    </source>
</evidence>
<dbReference type="InterPro" id="IPR043129">
    <property type="entry name" value="ATPase_NBD"/>
</dbReference>
<dbReference type="KEGG" id="cmd:B841_12520"/>
<feature type="domain" description="Carbohydrate kinase FGGY C-terminal" evidence="5">
    <location>
        <begin position="307"/>
        <end position="453"/>
    </location>
</feature>
<dbReference type="AlphaFoldDB" id="S5SXK9"/>
<dbReference type="PATRIC" id="fig|1224163.3.peg.2529"/>
<proteinExistence type="inferred from homology"/>
<dbReference type="GO" id="GO:0016301">
    <property type="term" value="F:kinase activity"/>
    <property type="evidence" value="ECO:0007669"/>
    <property type="project" value="UniProtKB-KW"/>
</dbReference>
<evidence type="ECO:0000259" key="4">
    <source>
        <dbReference type="Pfam" id="PF00370"/>
    </source>
</evidence>
<dbReference type="eggNOG" id="COG1070">
    <property type="taxonomic scope" value="Bacteria"/>
</dbReference>
<evidence type="ECO:0000256" key="3">
    <source>
        <dbReference type="ARBA" id="ARBA00022777"/>
    </source>
</evidence>
<dbReference type="EMBL" id="CP003924">
    <property type="protein sequence ID" value="AGS35974.1"/>
    <property type="molecule type" value="Genomic_DNA"/>
</dbReference>
<gene>
    <name evidence="6" type="ORF">B841_12520</name>
</gene>
<name>S5SXK9_9CORY</name>
<dbReference type="PANTHER" id="PTHR43095">
    <property type="entry name" value="SUGAR KINASE"/>
    <property type="match status" value="1"/>
</dbReference>
<dbReference type="InterPro" id="IPR050406">
    <property type="entry name" value="FGGY_Carb_Kinase"/>
</dbReference>
<evidence type="ECO:0000256" key="2">
    <source>
        <dbReference type="ARBA" id="ARBA00022679"/>
    </source>
</evidence>
<accession>S5SXK9</accession>
<comment type="similarity">
    <text evidence="1">Belongs to the FGGY kinase family.</text>
</comment>
<dbReference type="HOGENOM" id="CLU_009281_3_2_11"/>
<dbReference type="Gene3D" id="3.30.420.40">
    <property type="match status" value="2"/>
</dbReference>
<feature type="domain" description="Carbohydrate kinase FGGY N-terminal" evidence="4">
    <location>
        <begin position="21"/>
        <end position="229"/>
    </location>
</feature>
<sequence>MKETKKIPTMSIPLDQARGPYVLGIDVGSTASRGGLYDASGRPVKGSKQRIAHEFSTGIDGTSAIDADQVVDECREVIDGVVAFVKENKLEVSAVIMDSFASSLILVSRKGKALTRCVTYADSRCAPYVGTLREELDEQEYHARTGVRFHTSYHPARLAWLREEHPELLAKTDVVMTIGEYVYFQLAGIRGVATSTAAWSGIVNLRTGEPDVEILDAVGVDKHVIQPLFDPDEPAYPEATGWKRLNGVPWFHAIPDGWPSNIGPGAVDENTVAVAAATSGAMRVVLPEIPERVPAGLWCYRLSASSCIVGGALNDVGRAVAWLERTLAPVEHEELAEALAAEPDDDTPFVLPFFSGERATGWAANARAAFARVSDDTSVLDMWRATVEGLALSYGRIAEELETLGVSADRVIASGRVTSEHPAWLQVLADTLRTPVVPLAMKRATLRGTALIALDVIDPGGERATPPFGDPYGPVAGREEHYRGIREEFDRLYGVLVEESR</sequence>
<dbReference type="InterPro" id="IPR018485">
    <property type="entry name" value="FGGY_C"/>
</dbReference>
<dbReference type="Pfam" id="PF00370">
    <property type="entry name" value="FGGY_N"/>
    <property type="match status" value="1"/>
</dbReference>
<keyword evidence="2" id="KW-0808">Transferase</keyword>
<dbReference type="InterPro" id="IPR000577">
    <property type="entry name" value="Carb_kinase_FGGY"/>
</dbReference>
<evidence type="ECO:0000256" key="1">
    <source>
        <dbReference type="ARBA" id="ARBA00009156"/>
    </source>
</evidence>
<organism evidence="6 7">
    <name type="scientific">Corynebacterium maris DSM 45190</name>
    <dbReference type="NCBI Taxonomy" id="1224163"/>
    <lineage>
        <taxon>Bacteria</taxon>
        <taxon>Bacillati</taxon>
        <taxon>Actinomycetota</taxon>
        <taxon>Actinomycetes</taxon>
        <taxon>Mycobacteriales</taxon>
        <taxon>Corynebacteriaceae</taxon>
        <taxon>Corynebacterium</taxon>
    </lineage>
</organism>
<evidence type="ECO:0000313" key="7">
    <source>
        <dbReference type="Proteomes" id="UP000015388"/>
    </source>
</evidence>
<dbReference type="Proteomes" id="UP000015388">
    <property type="component" value="Chromosome"/>
</dbReference>
<dbReference type="PANTHER" id="PTHR43095:SF2">
    <property type="entry name" value="GLUCONOKINASE"/>
    <property type="match status" value="1"/>
</dbReference>
<dbReference type="GO" id="GO:0005975">
    <property type="term" value="P:carbohydrate metabolic process"/>
    <property type="evidence" value="ECO:0007669"/>
    <property type="project" value="InterPro"/>
</dbReference>
<dbReference type="STRING" id="1224163.B841_12520"/>
<reference evidence="6 7" key="1">
    <citation type="submission" date="2012-11" db="EMBL/GenBank/DDBJ databases">
        <title>The complete genome sequence of Corynebacterium maris Coryn-1 (=DSM 45190).</title>
        <authorList>
            <person name="Schaffert L."/>
            <person name="Albersmeier A."/>
            <person name="Kalinowski J."/>
            <person name="Ruckert C."/>
        </authorList>
    </citation>
    <scope>NUCLEOTIDE SEQUENCE [LARGE SCALE GENOMIC DNA]</scope>
    <source>
        <strain evidence="7">Coryn-1</strain>
    </source>
</reference>